<dbReference type="Proteomes" id="UP000310506">
    <property type="component" value="Unassembled WGS sequence"/>
</dbReference>
<dbReference type="GO" id="GO:0042371">
    <property type="term" value="P:vitamin K biosynthetic process"/>
    <property type="evidence" value="ECO:0007669"/>
    <property type="project" value="TreeGrafter"/>
</dbReference>
<feature type="transmembrane region" description="Helical" evidence="8">
    <location>
        <begin position="276"/>
        <end position="299"/>
    </location>
</feature>
<evidence type="ECO:0000313" key="10">
    <source>
        <dbReference type="Proteomes" id="UP000310506"/>
    </source>
</evidence>
<evidence type="ECO:0000256" key="1">
    <source>
        <dbReference type="ARBA" id="ARBA00004141"/>
    </source>
</evidence>
<dbReference type="PANTHER" id="PTHR13929:SF0">
    <property type="entry name" value="UBIA PRENYLTRANSFERASE DOMAIN-CONTAINING PROTEIN 1"/>
    <property type="match status" value="1"/>
</dbReference>
<protein>
    <submittedName>
        <fullName evidence="9">Prenyltransferase</fullName>
    </submittedName>
</protein>
<evidence type="ECO:0000256" key="8">
    <source>
        <dbReference type="SAM" id="Phobius"/>
    </source>
</evidence>
<dbReference type="RefSeq" id="WP_136136229.1">
    <property type="nucleotide sequence ID" value="NZ_SDGV01000007.1"/>
</dbReference>
<evidence type="ECO:0000313" key="9">
    <source>
        <dbReference type="EMBL" id="THB61781.1"/>
    </source>
</evidence>
<feature type="transmembrane region" description="Helical" evidence="8">
    <location>
        <begin position="37"/>
        <end position="58"/>
    </location>
</feature>
<evidence type="ECO:0000256" key="6">
    <source>
        <dbReference type="ARBA" id="ARBA00022989"/>
    </source>
</evidence>
<dbReference type="NCBIfam" id="NF004752">
    <property type="entry name" value="PRK06080.1-4"/>
    <property type="match status" value="1"/>
</dbReference>
<keyword evidence="10" id="KW-1185">Reference proteome</keyword>
<feature type="transmembrane region" description="Helical" evidence="8">
    <location>
        <begin position="228"/>
        <end position="256"/>
    </location>
</feature>
<feature type="transmembrane region" description="Helical" evidence="8">
    <location>
        <begin position="145"/>
        <end position="164"/>
    </location>
</feature>
<dbReference type="GO" id="GO:0016020">
    <property type="term" value="C:membrane"/>
    <property type="evidence" value="ECO:0007669"/>
    <property type="project" value="UniProtKB-SubCell"/>
</dbReference>
<dbReference type="EMBL" id="SDGV01000007">
    <property type="protein sequence ID" value="THB61781.1"/>
    <property type="molecule type" value="Genomic_DNA"/>
</dbReference>
<dbReference type="Pfam" id="PF01040">
    <property type="entry name" value="UbiA"/>
    <property type="match status" value="1"/>
</dbReference>
<feature type="transmembrane region" description="Helical" evidence="8">
    <location>
        <begin position="89"/>
        <end position="109"/>
    </location>
</feature>
<evidence type="ECO:0000256" key="2">
    <source>
        <dbReference type="ARBA" id="ARBA00004863"/>
    </source>
</evidence>
<dbReference type="GO" id="GO:0009234">
    <property type="term" value="P:menaquinone biosynthetic process"/>
    <property type="evidence" value="ECO:0007669"/>
    <property type="project" value="UniProtKB-UniPathway"/>
</dbReference>
<evidence type="ECO:0000256" key="7">
    <source>
        <dbReference type="ARBA" id="ARBA00023136"/>
    </source>
</evidence>
<dbReference type="PIRSF" id="PIRSF005355">
    <property type="entry name" value="UBIAD1"/>
    <property type="match status" value="1"/>
</dbReference>
<dbReference type="InterPro" id="IPR026046">
    <property type="entry name" value="UBIAD1"/>
</dbReference>
<dbReference type="GO" id="GO:0004659">
    <property type="term" value="F:prenyltransferase activity"/>
    <property type="evidence" value="ECO:0007669"/>
    <property type="project" value="InterPro"/>
</dbReference>
<feature type="transmembrane region" description="Helical" evidence="8">
    <location>
        <begin position="176"/>
        <end position="195"/>
    </location>
</feature>
<sequence>MNFKIFAELVELKAKSASIFPFALGMLYSWYHYQQLSLSNMLLFFISMVIFNMAVDILDNYMDFHRATDVHDYKEETNIIGREKLSVPLIRNLIISFILVSSLLGLYLAYRTSWIVLWLGIFSFAVGIFYSAGPKPLSTLPVGEIASGFTMGTIIPIICIYLNVRSQVNFNFSFLWPILLFTLPSACAIANLMLANNTCDLEEDRLNNRHTLVHYIGEKNALHLFKTLVIIAFLTTTLNVALKIVPWTLLFIWLIFPKIWKNTQRYSIKPNKLETFPLAIQNLGLFISVQMILFFVGLFL</sequence>
<gene>
    <name evidence="9" type="ORF">ESZ54_03135</name>
</gene>
<proteinExistence type="predicted"/>
<dbReference type="OrthoDB" id="9767568at2"/>
<dbReference type="InterPro" id="IPR044878">
    <property type="entry name" value="UbiA_sf"/>
</dbReference>
<organism evidence="9 10">
    <name type="scientific">Vagococcus silagei</name>
    <dbReference type="NCBI Taxonomy" id="2508885"/>
    <lineage>
        <taxon>Bacteria</taxon>
        <taxon>Bacillati</taxon>
        <taxon>Bacillota</taxon>
        <taxon>Bacilli</taxon>
        <taxon>Lactobacillales</taxon>
        <taxon>Enterococcaceae</taxon>
        <taxon>Vagococcus</taxon>
    </lineage>
</organism>
<dbReference type="AlphaFoldDB" id="A0A4S3B3X9"/>
<keyword evidence="6 8" id="KW-1133">Transmembrane helix</keyword>
<dbReference type="UniPathway" id="UPA00079"/>
<comment type="subcellular location">
    <subcellularLocation>
        <location evidence="1">Membrane</location>
        <topology evidence="1">Multi-pass membrane protein</topology>
    </subcellularLocation>
</comment>
<keyword evidence="4 9" id="KW-0808">Transferase</keyword>
<name>A0A4S3B3X9_9ENTE</name>
<accession>A0A4S3B3X9</accession>
<evidence type="ECO:0000256" key="5">
    <source>
        <dbReference type="ARBA" id="ARBA00022692"/>
    </source>
</evidence>
<feature type="transmembrane region" description="Helical" evidence="8">
    <location>
        <begin position="115"/>
        <end position="133"/>
    </location>
</feature>
<keyword evidence="3" id="KW-0474">Menaquinone biosynthesis</keyword>
<reference evidence="9 10" key="1">
    <citation type="submission" date="2019-01" db="EMBL/GenBank/DDBJ databases">
        <title>Vagococcus silagei sp. nov. isolated from brewer's grain.</title>
        <authorList>
            <person name="Guu J.-R."/>
        </authorList>
    </citation>
    <scope>NUCLEOTIDE SEQUENCE [LARGE SCALE GENOMIC DNA]</scope>
    <source>
        <strain evidence="9 10">2B-2</strain>
    </source>
</reference>
<dbReference type="CDD" id="cd13962">
    <property type="entry name" value="PT_UbiA_UBIAD1"/>
    <property type="match status" value="1"/>
</dbReference>
<dbReference type="InterPro" id="IPR000537">
    <property type="entry name" value="UbiA_prenyltransferase"/>
</dbReference>
<comment type="caution">
    <text evidence="9">The sequence shown here is derived from an EMBL/GenBank/DDBJ whole genome shotgun (WGS) entry which is preliminary data.</text>
</comment>
<keyword evidence="7 8" id="KW-0472">Membrane</keyword>
<dbReference type="PANTHER" id="PTHR13929">
    <property type="entry name" value="1,4-DIHYDROXY-2-NAPHTHOATE OCTAPRENYLTRANSFERASE"/>
    <property type="match status" value="1"/>
</dbReference>
<dbReference type="Gene3D" id="1.10.357.140">
    <property type="entry name" value="UbiA prenyltransferase"/>
    <property type="match status" value="1"/>
</dbReference>
<keyword evidence="5 8" id="KW-0812">Transmembrane</keyword>
<comment type="pathway">
    <text evidence="2">Quinol/quinone metabolism; menaquinone biosynthesis.</text>
</comment>
<evidence type="ECO:0000256" key="3">
    <source>
        <dbReference type="ARBA" id="ARBA00022428"/>
    </source>
</evidence>
<evidence type="ECO:0000256" key="4">
    <source>
        <dbReference type="ARBA" id="ARBA00022679"/>
    </source>
</evidence>